<accession>G2I1A9</accession>
<proteinExistence type="inferred from homology"/>
<sequence length="165" mass="19501">MKLPYYKCHPSRFWRLFWALRRKTMATSFQTRIPVRYRDTDSMGHVSSPVYYDYLQHAYLEYMFALLGLPRSEKLPQIMVKTSCEYVAPAFFGDVLIIESKVTGFGNKSFEMEHIFYKDTDERPVIARTYSKHVMFDYDRNTTVPVSAEFRDEVNAFQDAVELTV</sequence>
<gene>
    <name evidence="3" type="ordered locus">GLX_23050</name>
</gene>
<evidence type="ECO:0000256" key="2">
    <source>
        <dbReference type="ARBA" id="ARBA00022801"/>
    </source>
</evidence>
<dbReference type="Proteomes" id="UP000009044">
    <property type="component" value="Chromosome"/>
</dbReference>
<dbReference type="eggNOG" id="COG0824">
    <property type="taxonomic scope" value="Bacteria"/>
</dbReference>
<dbReference type="KEGG" id="gxy:GLX_23050"/>
<reference evidence="4" key="1">
    <citation type="journal article" date="2011" name="J. Bacteriol.">
        <title>Complete genome sequence of NBRC 3288, a unique cellulose-nonproducing strain of Gluconacetobacter xylinus isolated from vinegar.</title>
        <authorList>
            <person name="Ogino H."/>
            <person name="Azuma Y."/>
            <person name="Hosoyama A."/>
            <person name="Nakazawa H."/>
            <person name="Matsutani M."/>
            <person name="Hasegawa A."/>
            <person name="Otsuyama K."/>
            <person name="Matsushita K."/>
            <person name="Fujita N."/>
            <person name="Shirai M."/>
        </authorList>
    </citation>
    <scope>NUCLEOTIDE SEQUENCE [LARGE SCALE GENOMIC DNA]</scope>
    <source>
        <strain evidence="4">NBRC 3288 / BCRC 11682 / LMG 1693</strain>
    </source>
</reference>
<comment type="similarity">
    <text evidence="1">Belongs to the 4-hydroxybenzoyl-CoA thioesterase family.</text>
</comment>
<evidence type="ECO:0000313" key="3">
    <source>
        <dbReference type="EMBL" id="BAK84717.1"/>
    </source>
</evidence>
<dbReference type="PANTHER" id="PTHR31793:SF27">
    <property type="entry name" value="NOVEL THIOESTERASE SUPERFAMILY DOMAIN AND SAPOSIN A-TYPE DOMAIN CONTAINING PROTEIN (0610012H03RIK)"/>
    <property type="match status" value="1"/>
</dbReference>
<evidence type="ECO:0000256" key="1">
    <source>
        <dbReference type="ARBA" id="ARBA00005953"/>
    </source>
</evidence>
<dbReference type="SUPFAM" id="SSF54637">
    <property type="entry name" value="Thioesterase/thiol ester dehydrase-isomerase"/>
    <property type="match status" value="1"/>
</dbReference>
<dbReference type="CDD" id="cd00586">
    <property type="entry name" value="4HBT"/>
    <property type="match status" value="1"/>
</dbReference>
<evidence type="ECO:0000313" key="4">
    <source>
        <dbReference type="Proteomes" id="UP000009044"/>
    </source>
</evidence>
<protein>
    <submittedName>
        <fullName evidence="3">Thioesterase superfamily protein</fullName>
    </submittedName>
</protein>
<dbReference type="AlphaFoldDB" id="G2I1A9"/>
<dbReference type="STRING" id="634177.GLX_23050"/>
<dbReference type="GO" id="GO:0047617">
    <property type="term" value="F:fatty acyl-CoA hydrolase activity"/>
    <property type="evidence" value="ECO:0007669"/>
    <property type="project" value="TreeGrafter"/>
</dbReference>
<dbReference type="HOGENOM" id="CLU_101141_2_3_5"/>
<dbReference type="InterPro" id="IPR050563">
    <property type="entry name" value="4-hydroxybenzoyl-CoA_TE"/>
</dbReference>
<dbReference type="Gene3D" id="3.10.129.10">
    <property type="entry name" value="Hotdog Thioesterase"/>
    <property type="match status" value="1"/>
</dbReference>
<keyword evidence="2" id="KW-0378">Hydrolase</keyword>
<dbReference type="EMBL" id="AP012159">
    <property type="protein sequence ID" value="BAK84717.1"/>
    <property type="molecule type" value="Genomic_DNA"/>
</dbReference>
<organism evidence="3 4">
    <name type="scientific">Komagataeibacter medellinensis (strain NBRC 3288 / BCRC 11682 / LMG 1693 / Kondo 51)</name>
    <name type="common">Gluconacetobacter medellinensis</name>
    <dbReference type="NCBI Taxonomy" id="634177"/>
    <lineage>
        <taxon>Bacteria</taxon>
        <taxon>Pseudomonadati</taxon>
        <taxon>Pseudomonadota</taxon>
        <taxon>Alphaproteobacteria</taxon>
        <taxon>Acetobacterales</taxon>
        <taxon>Acetobacteraceae</taxon>
        <taxon>Komagataeibacter</taxon>
    </lineage>
</organism>
<name>G2I1A9_KOMMN</name>
<dbReference type="InterPro" id="IPR029069">
    <property type="entry name" value="HotDog_dom_sf"/>
</dbReference>
<dbReference type="PANTHER" id="PTHR31793">
    <property type="entry name" value="4-HYDROXYBENZOYL-COA THIOESTERASE FAMILY MEMBER"/>
    <property type="match status" value="1"/>
</dbReference>
<dbReference type="Pfam" id="PF13279">
    <property type="entry name" value="4HBT_2"/>
    <property type="match status" value="1"/>
</dbReference>